<dbReference type="AlphaFoldDB" id="A0A5S9M8L4"/>
<sequence length="54" mass="6138">MSEQAAKKLEHDPSIAYVEEDHKAEAYAQTALMESLKSKLQLYTLKVIKVLMSK</sequence>
<dbReference type="SUPFAM" id="SSF54897">
    <property type="entry name" value="Protease propeptides/inhibitors"/>
    <property type="match status" value="1"/>
</dbReference>
<organism evidence="1 2">
    <name type="scientific">Bacillus safensis</name>
    <dbReference type="NCBI Taxonomy" id="561879"/>
    <lineage>
        <taxon>Bacteria</taxon>
        <taxon>Bacillati</taxon>
        <taxon>Bacillota</taxon>
        <taxon>Bacilli</taxon>
        <taxon>Bacillales</taxon>
        <taxon>Bacillaceae</taxon>
        <taxon>Bacillus</taxon>
    </lineage>
</organism>
<name>A0A5S9M8L4_BACIA</name>
<evidence type="ECO:0000313" key="2">
    <source>
        <dbReference type="Proteomes" id="UP000464658"/>
    </source>
</evidence>
<accession>A0A5S9M8L4</accession>
<gene>
    <name evidence="1" type="ORF">BsIDN1_19070</name>
</gene>
<reference evidence="1 2" key="1">
    <citation type="submission" date="2019-12" db="EMBL/GenBank/DDBJ databases">
        <title>Full genome sequence of a Bacillus safensis strain isolated from commercially available natto in Indonesia.</title>
        <authorList>
            <person name="Yoshida M."/>
            <person name="Uomi M."/>
            <person name="Waturangi D."/>
            <person name="Ekaputri J.J."/>
            <person name="Setiamarga D.H.E."/>
        </authorList>
    </citation>
    <scope>NUCLEOTIDE SEQUENCE [LARGE SCALE GENOMIC DNA]</scope>
    <source>
        <strain evidence="1 2">IDN1</strain>
    </source>
</reference>
<dbReference type="InterPro" id="IPR037045">
    <property type="entry name" value="S8pro/Inhibitor_I9_sf"/>
</dbReference>
<dbReference type="Proteomes" id="UP000464658">
    <property type="component" value="Chromosome"/>
</dbReference>
<proteinExistence type="predicted"/>
<evidence type="ECO:0000313" key="1">
    <source>
        <dbReference type="EMBL" id="BBP88289.1"/>
    </source>
</evidence>
<dbReference type="EMBL" id="AP021906">
    <property type="protein sequence ID" value="BBP88289.1"/>
    <property type="molecule type" value="Genomic_DNA"/>
</dbReference>
<dbReference type="Gene3D" id="3.30.70.80">
    <property type="entry name" value="Peptidase S8 propeptide/proteinase inhibitor I9"/>
    <property type="match status" value="1"/>
</dbReference>
<protein>
    <submittedName>
        <fullName evidence="1">Uncharacterized protein</fullName>
    </submittedName>
</protein>